<dbReference type="GO" id="GO:0008999">
    <property type="term" value="F:protein-N-terminal-alanine acetyltransferase activity"/>
    <property type="evidence" value="ECO:0007669"/>
    <property type="project" value="TreeGrafter"/>
</dbReference>
<sequence length="236" mass="26693">MDRPLGFEVPEFEAVPEPLDLHLVGEWAELRPLDAVGDAPGLWSQMAGHDWLWDYLFEPAPQTETDFAGILEDLQAKTDKFAYVIRAKGQETPLGYACFWTTVTSMGSNEIGNVNLSPALQRTPIATEGFYLMTDWVFQNGYRRMEWKCNALNAPSRRAAQRLGFSFEGVLRNHMIVKGRNRDTAWFAITDQDWVGLREAYETWLSPENFDAAGVQRTSLADLTAPHLFTTDPTLT</sequence>
<dbReference type="GO" id="GO:1990189">
    <property type="term" value="F:protein N-terminal-serine acetyltransferase activity"/>
    <property type="evidence" value="ECO:0007669"/>
    <property type="project" value="TreeGrafter"/>
</dbReference>
<dbReference type="PANTHER" id="PTHR43441:SF2">
    <property type="entry name" value="FAMILY ACETYLTRANSFERASE, PUTATIVE (AFU_ORTHOLOGUE AFUA_7G00850)-RELATED"/>
    <property type="match status" value="1"/>
</dbReference>
<proteinExistence type="predicted"/>
<dbReference type="AlphaFoldDB" id="A0A1M5NFZ6"/>
<dbReference type="Gene3D" id="3.40.630.30">
    <property type="match status" value="1"/>
</dbReference>
<reference evidence="2 3" key="1">
    <citation type="submission" date="2016-11" db="EMBL/GenBank/DDBJ databases">
        <authorList>
            <person name="Jaros S."/>
            <person name="Januszkiewicz K."/>
            <person name="Wedrychowicz H."/>
        </authorList>
    </citation>
    <scope>NUCLEOTIDE SEQUENCE [LARGE SCALE GENOMIC DNA]</scope>
    <source>
        <strain evidence="2 3">DSM 28715</strain>
    </source>
</reference>
<dbReference type="Pfam" id="PF13302">
    <property type="entry name" value="Acetyltransf_3"/>
    <property type="match status" value="1"/>
</dbReference>
<keyword evidence="2" id="KW-0808">Transferase</keyword>
<dbReference type="InterPro" id="IPR016181">
    <property type="entry name" value="Acyl_CoA_acyltransferase"/>
</dbReference>
<feature type="domain" description="N-acetyltransferase" evidence="1">
    <location>
        <begin position="28"/>
        <end position="183"/>
    </location>
</feature>
<dbReference type="SUPFAM" id="SSF55729">
    <property type="entry name" value="Acyl-CoA N-acyltransferases (Nat)"/>
    <property type="match status" value="1"/>
</dbReference>
<organism evidence="2 3">
    <name type="scientific">Cognatiyoonia sediminum</name>
    <dbReference type="NCBI Taxonomy" id="1508389"/>
    <lineage>
        <taxon>Bacteria</taxon>
        <taxon>Pseudomonadati</taxon>
        <taxon>Pseudomonadota</taxon>
        <taxon>Alphaproteobacteria</taxon>
        <taxon>Rhodobacterales</taxon>
        <taxon>Paracoccaceae</taxon>
        <taxon>Cognatiyoonia</taxon>
    </lineage>
</organism>
<dbReference type="PANTHER" id="PTHR43441">
    <property type="entry name" value="RIBOSOMAL-PROTEIN-SERINE ACETYLTRANSFERASE"/>
    <property type="match status" value="1"/>
</dbReference>
<dbReference type="RefSeq" id="WP_072900084.1">
    <property type="nucleotide sequence ID" value="NZ_FQXB01000001.1"/>
</dbReference>
<dbReference type="InterPro" id="IPR051908">
    <property type="entry name" value="Ribosomal_N-acetyltransferase"/>
</dbReference>
<evidence type="ECO:0000259" key="1">
    <source>
        <dbReference type="PROSITE" id="PS51186"/>
    </source>
</evidence>
<dbReference type="InterPro" id="IPR000182">
    <property type="entry name" value="GNAT_dom"/>
</dbReference>
<dbReference type="PROSITE" id="PS51186">
    <property type="entry name" value="GNAT"/>
    <property type="match status" value="1"/>
</dbReference>
<gene>
    <name evidence="2" type="ORF">SAMN05444003_1394</name>
</gene>
<accession>A0A1M5NFZ6</accession>
<dbReference type="EMBL" id="FQXB01000001">
    <property type="protein sequence ID" value="SHG88422.1"/>
    <property type="molecule type" value="Genomic_DNA"/>
</dbReference>
<evidence type="ECO:0000313" key="2">
    <source>
        <dbReference type="EMBL" id="SHG88422.1"/>
    </source>
</evidence>
<name>A0A1M5NFZ6_9RHOB</name>
<dbReference type="Proteomes" id="UP000184074">
    <property type="component" value="Unassembled WGS sequence"/>
</dbReference>
<keyword evidence="3" id="KW-1185">Reference proteome</keyword>
<dbReference type="OrthoDB" id="5295305at2"/>
<protein>
    <submittedName>
        <fullName evidence="2">Protein N-acetyltransferase, RimJ/RimL family</fullName>
    </submittedName>
</protein>
<evidence type="ECO:0000313" key="3">
    <source>
        <dbReference type="Proteomes" id="UP000184074"/>
    </source>
</evidence>
<dbReference type="STRING" id="1508389.SAMN05444003_1394"/>